<gene>
    <name evidence="1" type="ORF">ABLO99_07160</name>
</gene>
<name>A0AAU7Q1P8_9RICK</name>
<dbReference type="RefSeq" id="WP_349967414.1">
    <property type="nucleotide sequence ID" value="NZ_CP157942.1"/>
</dbReference>
<dbReference type="AlphaFoldDB" id="A0AAU7Q1P8"/>
<reference evidence="1" key="1">
    <citation type="submission" date="2024-06" db="EMBL/GenBank/DDBJ databases">
        <authorList>
            <person name="Dussert Y."/>
            <person name="Peccoud J."/>
            <person name="Pigeault R."/>
        </authorList>
    </citation>
    <scope>NUCLEOTIDE SEQUENCE</scope>
    <source>
        <strain evidence="1">WArc</strain>
    </source>
</reference>
<accession>A0AAU7Q1P8</accession>
<protein>
    <submittedName>
        <fullName evidence="1">Uncharacterized protein</fullName>
    </submittedName>
</protein>
<dbReference type="EMBL" id="CP157942">
    <property type="protein sequence ID" value="XBS66933.1"/>
    <property type="molecule type" value="Genomic_DNA"/>
</dbReference>
<organism evidence="1">
    <name type="scientific">Wolbachia endosymbiont of Armadillidium arcangelii</name>
    <dbReference type="NCBI Taxonomy" id="3158571"/>
    <lineage>
        <taxon>Bacteria</taxon>
        <taxon>Pseudomonadati</taxon>
        <taxon>Pseudomonadota</taxon>
        <taxon>Alphaproteobacteria</taxon>
        <taxon>Rickettsiales</taxon>
        <taxon>Anaplasmataceae</taxon>
        <taxon>Wolbachieae</taxon>
        <taxon>Wolbachia</taxon>
    </lineage>
</organism>
<proteinExistence type="predicted"/>
<sequence>MDFSFLRNWFSATGSGIDLQLDKPEQSSSISLDDSKCEMKGYDDEFEIIEDYEFINRADPNEPCSLPSNYQIDESIVKIAGFEREKLLEMSNFCKISYGDDDEKLGKKNVTI</sequence>
<evidence type="ECO:0000313" key="1">
    <source>
        <dbReference type="EMBL" id="XBS66933.1"/>
    </source>
</evidence>